<gene>
    <name evidence="2" type="ORF">TH25_11040</name>
</gene>
<dbReference type="SUPFAM" id="SSF50939">
    <property type="entry name" value="Sialidases"/>
    <property type="match status" value="1"/>
</dbReference>
<dbReference type="Proteomes" id="UP000252517">
    <property type="component" value="Unassembled WGS sequence"/>
</dbReference>
<dbReference type="AlphaFoldDB" id="A0A367XAX4"/>
<accession>A0A367XAX4</accession>
<sequence length="384" mass="41872">MSGELRAISTNRHEAFLPSPSVQNHAAFLSWQPDGSLACAWFGGTLEGKSDICIHLCLLGKDATTWGKTTRIEGDANRSEQNPVLFQSPKGGLLLFHTSQPDGNQDQSKVRVRTLDVAPANPGQIIAHPARDLPLQPGTFIRAPIIVRKDGAWLLPLFLCNARPGYRWNGSFDTAALAISTDHGQTWSQTDIPGSEGAVHMTIVPLDDGRMVAFYRRRQADFVFRSDSNDDGRTWSPPAATDIPNNNSSIAAIRLSDGRIALLCNPVSAAMSRDRRNSLYDELDVADSRPDAQDGCKPVWGVPRAPLTLCVSDDGGHTFPKRKIVEDGPGTCLSNNSLDGENKELSYPALTEGPDGSLHLAFTYHRRAIKYIRLAPGWLDGDPQ</sequence>
<dbReference type="GO" id="GO:0016787">
    <property type="term" value="F:hydrolase activity"/>
    <property type="evidence" value="ECO:0007669"/>
    <property type="project" value="UniProtKB-KW"/>
</dbReference>
<dbReference type="InterPro" id="IPR036278">
    <property type="entry name" value="Sialidase_sf"/>
</dbReference>
<dbReference type="CDD" id="cd15482">
    <property type="entry name" value="Sialidase_non-viral"/>
    <property type="match status" value="1"/>
</dbReference>
<organism evidence="2 3">
    <name type="scientific">Thalassospira profundimaris</name>
    <dbReference type="NCBI Taxonomy" id="502049"/>
    <lineage>
        <taxon>Bacteria</taxon>
        <taxon>Pseudomonadati</taxon>
        <taxon>Pseudomonadota</taxon>
        <taxon>Alphaproteobacteria</taxon>
        <taxon>Rhodospirillales</taxon>
        <taxon>Thalassospiraceae</taxon>
        <taxon>Thalassospira</taxon>
    </lineage>
</organism>
<dbReference type="Pfam" id="PF13088">
    <property type="entry name" value="BNR_2"/>
    <property type="match status" value="1"/>
</dbReference>
<evidence type="ECO:0000259" key="1">
    <source>
        <dbReference type="Pfam" id="PF13088"/>
    </source>
</evidence>
<name>A0A367XAX4_9PROT</name>
<protein>
    <submittedName>
        <fullName evidence="2">Glycosyl hydrolase</fullName>
    </submittedName>
</protein>
<dbReference type="PANTHER" id="PTHR43752">
    <property type="entry name" value="BNR/ASP-BOX REPEAT FAMILY PROTEIN"/>
    <property type="match status" value="1"/>
</dbReference>
<proteinExistence type="predicted"/>
<feature type="domain" description="Sialidase" evidence="1">
    <location>
        <begin position="35"/>
        <end position="360"/>
    </location>
</feature>
<dbReference type="EMBL" id="JPWH01000007">
    <property type="protein sequence ID" value="RCK50804.1"/>
    <property type="molecule type" value="Genomic_DNA"/>
</dbReference>
<reference evidence="2 3" key="1">
    <citation type="submission" date="2014-07" db="EMBL/GenBank/DDBJ databases">
        <title>Draft genome sequence of Thalassospira profundimaris S25-3-2.</title>
        <authorList>
            <person name="Lai Q."/>
            <person name="Shao Z."/>
        </authorList>
    </citation>
    <scope>NUCLEOTIDE SEQUENCE [LARGE SCALE GENOMIC DNA]</scope>
    <source>
        <strain evidence="2 3">S25-3-2</strain>
    </source>
</reference>
<evidence type="ECO:0000313" key="3">
    <source>
        <dbReference type="Proteomes" id="UP000252517"/>
    </source>
</evidence>
<evidence type="ECO:0000313" key="2">
    <source>
        <dbReference type="EMBL" id="RCK50804.1"/>
    </source>
</evidence>
<dbReference type="InterPro" id="IPR011040">
    <property type="entry name" value="Sialidase"/>
</dbReference>
<dbReference type="Gene3D" id="2.120.10.10">
    <property type="match status" value="1"/>
</dbReference>
<comment type="caution">
    <text evidence="2">The sequence shown here is derived from an EMBL/GenBank/DDBJ whole genome shotgun (WGS) entry which is preliminary data.</text>
</comment>
<dbReference type="PANTHER" id="PTHR43752:SF2">
    <property type="entry name" value="BNR_ASP-BOX REPEAT FAMILY PROTEIN"/>
    <property type="match status" value="1"/>
</dbReference>
<keyword evidence="2" id="KW-0378">Hydrolase</keyword>